<feature type="transmembrane region" description="Helical" evidence="7">
    <location>
        <begin position="235"/>
        <end position="257"/>
    </location>
</feature>
<accession>A0A1X7IP34</accession>
<feature type="transmembrane region" description="Helical" evidence="7">
    <location>
        <begin position="203"/>
        <end position="223"/>
    </location>
</feature>
<dbReference type="RefSeq" id="WP_085548966.1">
    <property type="nucleotide sequence ID" value="NZ_FXAR01000002.1"/>
</dbReference>
<reference evidence="9" key="1">
    <citation type="submission" date="2017-04" db="EMBL/GenBank/DDBJ databases">
        <authorList>
            <person name="Varghese N."/>
            <person name="Submissions S."/>
        </authorList>
    </citation>
    <scope>NUCLEOTIDE SEQUENCE [LARGE SCALE GENOMIC DNA]</scope>
    <source>
        <strain evidence="9">VDS</strain>
    </source>
</reference>
<feature type="transmembrane region" description="Helical" evidence="7">
    <location>
        <begin position="104"/>
        <end position="124"/>
    </location>
</feature>
<feature type="compositionally biased region" description="Basic and acidic residues" evidence="6">
    <location>
        <begin position="320"/>
        <end position="339"/>
    </location>
</feature>
<name>A0A1X7IP34_9CORY</name>
<gene>
    <name evidence="8" type="ORF">SAMN06295981_0816</name>
</gene>
<dbReference type="AlphaFoldDB" id="A0A1X7IP34"/>
<dbReference type="PANTHER" id="PTHR30213">
    <property type="entry name" value="INNER MEMBRANE PROTEIN YHJD"/>
    <property type="match status" value="1"/>
</dbReference>
<dbReference type="Pfam" id="PF03631">
    <property type="entry name" value="Virul_fac_BrkB"/>
    <property type="match status" value="1"/>
</dbReference>
<evidence type="ECO:0000256" key="6">
    <source>
        <dbReference type="SAM" id="MobiDB-lite"/>
    </source>
</evidence>
<feature type="transmembrane region" description="Helical" evidence="7">
    <location>
        <begin position="144"/>
        <end position="168"/>
    </location>
</feature>
<protein>
    <submittedName>
        <fullName evidence="8">Membrane protein</fullName>
    </submittedName>
</protein>
<organism evidence="8 9">
    <name type="scientific">Corynebacterium pollutisoli</name>
    <dbReference type="NCBI Taxonomy" id="1610489"/>
    <lineage>
        <taxon>Bacteria</taxon>
        <taxon>Bacillati</taxon>
        <taxon>Actinomycetota</taxon>
        <taxon>Actinomycetes</taxon>
        <taxon>Mycobacteriales</taxon>
        <taxon>Corynebacteriaceae</taxon>
        <taxon>Corynebacterium</taxon>
    </lineage>
</organism>
<keyword evidence="5 7" id="KW-0472">Membrane</keyword>
<evidence type="ECO:0000313" key="9">
    <source>
        <dbReference type="Proteomes" id="UP000193309"/>
    </source>
</evidence>
<dbReference type="EMBL" id="FXAR01000002">
    <property type="protein sequence ID" value="SMG16419.1"/>
    <property type="molecule type" value="Genomic_DNA"/>
</dbReference>
<proteinExistence type="predicted"/>
<keyword evidence="4 7" id="KW-1133">Transmembrane helix</keyword>
<evidence type="ECO:0000256" key="1">
    <source>
        <dbReference type="ARBA" id="ARBA00004651"/>
    </source>
</evidence>
<evidence type="ECO:0000256" key="2">
    <source>
        <dbReference type="ARBA" id="ARBA00022475"/>
    </source>
</evidence>
<comment type="subcellular location">
    <subcellularLocation>
        <location evidence="1">Cell membrane</location>
        <topology evidence="1">Multi-pass membrane protein</topology>
    </subcellularLocation>
</comment>
<feature type="transmembrane region" description="Helical" evidence="7">
    <location>
        <begin position="263"/>
        <end position="282"/>
    </location>
</feature>
<dbReference type="GO" id="GO:0005886">
    <property type="term" value="C:plasma membrane"/>
    <property type="evidence" value="ECO:0007669"/>
    <property type="project" value="UniProtKB-SubCell"/>
</dbReference>
<dbReference type="Proteomes" id="UP000193309">
    <property type="component" value="Unassembled WGS sequence"/>
</dbReference>
<evidence type="ECO:0000256" key="3">
    <source>
        <dbReference type="ARBA" id="ARBA00022692"/>
    </source>
</evidence>
<sequence>MSTPLSSRPRLSSRGWRYVIGRVLREFWLGGGTDLAAKLTFFTVLSFAPTILAVYSLATVVLANNAELVEDLTGDFIAGYIPGEYQDTVRDIIDMVIGSQTGGVVGVIVGVAIALWSASAYVRAFSRTANTVYDQIEGRSLIRLWGTMFLLTFALLIGIVTILVSVMLNETVVNATLGPIAEPLGQGGALEFLLGAFLPVWRWVKWPVIFGMAAMLIAVLYYFTPNVKQARFRWLSIGAFVALVGLALVSGGFWLYLSYFSSLSSYGAIGTILALMFALWGANMMLVLGMKVDAEVERARQLKEGLESEREIQLPPRATRQVEKHEAMREKMESRGRDLRARYLAD</sequence>
<evidence type="ECO:0000256" key="7">
    <source>
        <dbReference type="SAM" id="Phobius"/>
    </source>
</evidence>
<dbReference type="OrthoDB" id="9781030at2"/>
<dbReference type="PIRSF" id="PIRSF035875">
    <property type="entry name" value="RNase_BN"/>
    <property type="match status" value="1"/>
</dbReference>
<feature type="transmembrane region" description="Helical" evidence="7">
    <location>
        <begin position="39"/>
        <end position="63"/>
    </location>
</feature>
<feature type="region of interest" description="Disordered" evidence="6">
    <location>
        <begin position="317"/>
        <end position="339"/>
    </location>
</feature>
<dbReference type="InterPro" id="IPR017039">
    <property type="entry name" value="Virul_fac_BrkB"/>
</dbReference>
<keyword evidence="2" id="KW-1003">Cell membrane</keyword>
<evidence type="ECO:0000256" key="5">
    <source>
        <dbReference type="ARBA" id="ARBA00023136"/>
    </source>
</evidence>
<dbReference type="PANTHER" id="PTHR30213:SF0">
    <property type="entry name" value="UPF0761 MEMBRANE PROTEIN YIHY"/>
    <property type="match status" value="1"/>
</dbReference>
<evidence type="ECO:0000313" key="8">
    <source>
        <dbReference type="EMBL" id="SMG16419.1"/>
    </source>
</evidence>
<keyword evidence="3 7" id="KW-0812">Transmembrane</keyword>
<evidence type="ECO:0000256" key="4">
    <source>
        <dbReference type="ARBA" id="ARBA00022989"/>
    </source>
</evidence>
<keyword evidence="9" id="KW-1185">Reference proteome</keyword>
<dbReference type="STRING" id="1610489.SAMN06295981_0816"/>